<keyword evidence="3" id="KW-1185">Reference proteome</keyword>
<feature type="region of interest" description="Disordered" evidence="1">
    <location>
        <begin position="1"/>
        <end position="37"/>
    </location>
</feature>
<feature type="region of interest" description="Disordered" evidence="1">
    <location>
        <begin position="181"/>
        <end position="207"/>
    </location>
</feature>
<comment type="caution">
    <text evidence="2">The sequence shown here is derived from an EMBL/GenBank/DDBJ whole genome shotgun (WGS) entry which is preliminary data.</text>
</comment>
<gene>
    <name evidence="2" type="ORF">ACJMK2_016856</name>
</gene>
<dbReference type="Proteomes" id="UP001634394">
    <property type="component" value="Unassembled WGS sequence"/>
</dbReference>
<feature type="compositionally biased region" description="Basic and acidic residues" evidence="1">
    <location>
        <begin position="1"/>
        <end position="17"/>
    </location>
</feature>
<protein>
    <submittedName>
        <fullName evidence="2">Uncharacterized protein</fullName>
    </submittedName>
</protein>
<dbReference type="AlphaFoldDB" id="A0ABD3UX28"/>
<evidence type="ECO:0000313" key="2">
    <source>
        <dbReference type="EMBL" id="KAL3853306.1"/>
    </source>
</evidence>
<evidence type="ECO:0000256" key="1">
    <source>
        <dbReference type="SAM" id="MobiDB-lite"/>
    </source>
</evidence>
<organism evidence="2 3">
    <name type="scientific">Sinanodonta woodiana</name>
    <name type="common">Chinese pond mussel</name>
    <name type="synonym">Anodonta woodiana</name>
    <dbReference type="NCBI Taxonomy" id="1069815"/>
    <lineage>
        <taxon>Eukaryota</taxon>
        <taxon>Metazoa</taxon>
        <taxon>Spiralia</taxon>
        <taxon>Lophotrochozoa</taxon>
        <taxon>Mollusca</taxon>
        <taxon>Bivalvia</taxon>
        <taxon>Autobranchia</taxon>
        <taxon>Heteroconchia</taxon>
        <taxon>Palaeoheterodonta</taxon>
        <taxon>Unionida</taxon>
        <taxon>Unionoidea</taxon>
        <taxon>Unionidae</taxon>
        <taxon>Unioninae</taxon>
        <taxon>Sinanodonta</taxon>
    </lineage>
</organism>
<evidence type="ECO:0000313" key="3">
    <source>
        <dbReference type="Proteomes" id="UP001634394"/>
    </source>
</evidence>
<accession>A0ABD3UX28</accession>
<reference evidence="2 3" key="1">
    <citation type="submission" date="2024-11" db="EMBL/GenBank/DDBJ databases">
        <title>Chromosome-level genome assembly of the freshwater bivalve Anodonta woodiana.</title>
        <authorList>
            <person name="Chen X."/>
        </authorList>
    </citation>
    <scope>NUCLEOTIDE SEQUENCE [LARGE SCALE GENOMIC DNA]</scope>
    <source>
        <strain evidence="2">MN2024</strain>
        <tissue evidence="2">Gills</tissue>
    </source>
</reference>
<feature type="region of interest" description="Disordered" evidence="1">
    <location>
        <begin position="264"/>
        <end position="289"/>
    </location>
</feature>
<dbReference type="EMBL" id="JBJQND010000015">
    <property type="protein sequence ID" value="KAL3853306.1"/>
    <property type="molecule type" value="Genomic_DNA"/>
</dbReference>
<proteinExistence type="predicted"/>
<name>A0ABD3UX28_SINWO</name>
<sequence>MDARYDGFDKRDEDHGHSSTAHPQPPPRRRRFHSLDGSVFSQRSKCITALPSSISEHQMVCTKSPRTDRDTIMKRHKYASSQPLHIGEVPSDPQRPIKGDSFCDSVFGEYLPQSVIESVISTDDDMAQNANLTYSSSFPDADFESMEKLDIIGESSKTRFPWQRDVSIQCDMPLLSHMSSISSRSSRTSFDSDDSQDGTILPSPPKADVLKRQRIFRHSRPHSVGCLENTIYEEEVQQMREQSRRARKSDSFLHSTFPYNRKRVPYFAPEDSGSATDLESITEYPSKEG</sequence>